<sequence>MQVSSFQSGVSIENKENTAAIAFSPRTGIFKLCYRIGG</sequence>
<protein>
    <recommendedName>
        <fullName evidence="3">Trans-sialidase</fullName>
    </recommendedName>
</protein>
<evidence type="ECO:0000313" key="1">
    <source>
        <dbReference type="EMBL" id="EKF26959.1"/>
    </source>
</evidence>
<feature type="non-terminal residue" evidence="1">
    <location>
        <position position="38"/>
    </location>
</feature>
<reference evidence="1 2" key="1">
    <citation type="journal article" date="2012" name="BMC Genomics">
        <title>Comparative genomic analysis of human infective Trypanosoma cruzi lineages with the bat-restricted subspecies T. cruzi marinkellei.</title>
        <authorList>
            <person name="Franzen O."/>
            <person name="Talavera-Lopez C."/>
            <person name="Ochaya S."/>
            <person name="Butler C.E."/>
            <person name="Messenger L.A."/>
            <person name="Lewis M.D."/>
            <person name="Llewellyn M.S."/>
            <person name="Marinkelle C.J."/>
            <person name="Tyler K.M."/>
            <person name="Miles M.A."/>
            <person name="Andersson B."/>
        </authorList>
    </citation>
    <scope>NUCLEOTIDE SEQUENCE [LARGE SCALE GENOMIC DNA]</scope>
    <source>
        <strain evidence="1 2">B7</strain>
    </source>
</reference>
<gene>
    <name evidence="1" type="ORF">MOQ_009333</name>
</gene>
<keyword evidence="2" id="KW-1185">Reference proteome</keyword>
<dbReference type="Proteomes" id="UP000007350">
    <property type="component" value="Unassembled WGS sequence"/>
</dbReference>
<evidence type="ECO:0008006" key="3">
    <source>
        <dbReference type="Google" id="ProtNLM"/>
    </source>
</evidence>
<dbReference type="AlphaFoldDB" id="K2MMQ7"/>
<dbReference type="EMBL" id="AHKC01019575">
    <property type="protein sequence ID" value="EKF26959.1"/>
    <property type="molecule type" value="Genomic_DNA"/>
</dbReference>
<comment type="caution">
    <text evidence="1">The sequence shown here is derived from an EMBL/GenBank/DDBJ whole genome shotgun (WGS) entry which is preliminary data.</text>
</comment>
<accession>K2MMQ7</accession>
<organism evidence="1 2">
    <name type="scientific">Trypanosoma cruzi marinkellei</name>
    <dbReference type="NCBI Taxonomy" id="85056"/>
    <lineage>
        <taxon>Eukaryota</taxon>
        <taxon>Discoba</taxon>
        <taxon>Euglenozoa</taxon>
        <taxon>Kinetoplastea</taxon>
        <taxon>Metakinetoplastina</taxon>
        <taxon>Trypanosomatida</taxon>
        <taxon>Trypanosomatidae</taxon>
        <taxon>Trypanosoma</taxon>
        <taxon>Schizotrypanum</taxon>
    </lineage>
</organism>
<evidence type="ECO:0000313" key="2">
    <source>
        <dbReference type="Proteomes" id="UP000007350"/>
    </source>
</evidence>
<proteinExistence type="predicted"/>
<name>K2MMQ7_TRYCR</name>